<reference evidence="2" key="1">
    <citation type="submission" date="2016-07" db="EMBL/GenBank/DDBJ databases">
        <title>New class B carbapenemase carried by novel plasmid in Pseudomonas putida enviromental strain in eastern Amazonia.</title>
        <authorList>
            <person name="Souza C.O."/>
            <person name="Lima K.V."/>
            <person name="Brasiliense D.M."/>
            <person name="Perez-Chaparro P.J."/>
            <person name="Mamizuka E.M."/>
            <person name="Lima M.O."/>
            <person name="Lima L.N."/>
            <person name="McCulloch J.A."/>
        </authorList>
    </citation>
    <scope>NUCLEOTIDE SEQUENCE [LARGE SCALE GENOMIC DNA]</scope>
    <source>
        <strain evidence="2">IEC33019</strain>
    </source>
</reference>
<gene>
    <name evidence="2" type="ORF">IEC33019_1061</name>
</gene>
<organism evidence="2">
    <name type="scientific">Pseudomonas putida</name>
    <name type="common">Arthrobacter siderocapsulatus</name>
    <dbReference type="NCBI Taxonomy" id="303"/>
    <lineage>
        <taxon>Bacteria</taxon>
        <taxon>Pseudomonadati</taxon>
        <taxon>Pseudomonadota</taxon>
        <taxon>Gammaproteobacteria</taxon>
        <taxon>Pseudomonadales</taxon>
        <taxon>Pseudomonadaceae</taxon>
        <taxon>Pseudomonas</taxon>
    </lineage>
</organism>
<evidence type="ECO:0000313" key="2">
    <source>
        <dbReference type="EMBL" id="ANY86632.1"/>
    </source>
</evidence>
<evidence type="ECO:0000259" key="1">
    <source>
        <dbReference type="Pfam" id="PF21880"/>
    </source>
</evidence>
<proteinExistence type="predicted"/>
<dbReference type="InterPro" id="IPR054209">
    <property type="entry name" value="DUF6916"/>
</dbReference>
<dbReference type="RefSeq" id="WP_070091494.1">
    <property type="nucleotide sequence ID" value="NZ_CP016634.1"/>
</dbReference>
<dbReference type="EMBL" id="CP016634">
    <property type="protein sequence ID" value="ANY86632.1"/>
    <property type="molecule type" value="Genomic_DNA"/>
</dbReference>
<accession>A0A1B2F313</accession>
<feature type="domain" description="DUF6916" evidence="1">
    <location>
        <begin position="7"/>
        <end position="97"/>
    </location>
</feature>
<sequence length="106" mass="11731">MTAFPGREAFVGYLQKPWQLAWAEGSLAVELVDVNEGIAMNARHECFDLVFALPSGCQLPQHTYDLHAPDGWHLPGLLMTPIGPAEDGERQLLQAVFHVRRATPNP</sequence>
<name>A0A1B2F313_PSEPU</name>
<dbReference type="AlphaFoldDB" id="A0A1B2F313"/>
<dbReference type="Pfam" id="PF21880">
    <property type="entry name" value="DUF6916"/>
    <property type="match status" value="1"/>
</dbReference>
<protein>
    <recommendedName>
        <fullName evidence="1">DUF6916 domain-containing protein</fullName>
    </recommendedName>
</protein>